<dbReference type="STRING" id="947013.SAMN04488109_0021"/>
<proteinExistence type="predicted"/>
<dbReference type="Proteomes" id="UP000184212">
    <property type="component" value="Unassembled WGS sequence"/>
</dbReference>
<reference evidence="1 2" key="1">
    <citation type="submission" date="2016-11" db="EMBL/GenBank/DDBJ databases">
        <authorList>
            <person name="Jaros S."/>
            <person name="Januszkiewicz K."/>
            <person name="Wedrychowicz H."/>
        </authorList>
    </citation>
    <scope>NUCLEOTIDE SEQUENCE [LARGE SCALE GENOMIC DNA]</scope>
    <source>
        <strain evidence="1 2">DSM 24574</strain>
    </source>
</reference>
<evidence type="ECO:0000313" key="2">
    <source>
        <dbReference type="Proteomes" id="UP000184212"/>
    </source>
</evidence>
<dbReference type="AlphaFoldDB" id="A0A1M5JEL1"/>
<protein>
    <submittedName>
        <fullName evidence="1">Uncharacterized protein</fullName>
    </submittedName>
</protein>
<keyword evidence="2" id="KW-1185">Reference proteome</keyword>
<gene>
    <name evidence="1" type="ORF">SAMN04488109_0021</name>
</gene>
<sequence length="90" mass="10516">MPTAPEHPHASITPPKSSRLTVEVVEQLDQLLKSSTADEYRNTLLELYHMYIIHEHGHLPVHFDSMANHMYALMEFFRIAESEMRKTPDR</sequence>
<dbReference type="RefSeq" id="WP_073129709.1">
    <property type="nucleotide sequence ID" value="NZ_FQWQ01000001.1"/>
</dbReference>
<name>A0A1M5JEL1_9BACT</name>
<accession>A0A1M5JEL1</accession>
<evidence type="ECO:0000313" key="1">
    <source>
        <dbReference type="EMBL" id="SHG38951.1"/>
    </source>
</evidence>
<dbReference type="EMBL" id="FQWQ01000001">
    <property type="protein sequence ID" value="SHG38951.1"/>
    <property type="molecule type" value="Genomic_DNA"/>
</dbReference>
<organism evidence="1 2">
    <name type="scientific">Chryseolinea serpens</name>
    <dbReference type="NCBI Taxonomy" id="947013"/>
    <lineage>
        <taxon>Bacteria</taxon>
        <taxon>Pseudomonadati</taxon>
        <taxon>Bacteroidota</taxon>
        <taxon>Cytophagia</taxon>
        <taxon>Cytophagales</taxon>
        <taxon>Fulvivirgaceae</taxon>
        <taxon>Chryseolinea</taxon>
    </lineage>
</organism>
<dbReference type="OrthoDB" id="9860894at2"/>